<name>A0A1B2EDW0_9HYPH</name>
<evidence type="ECO:0000256" key="1">
    <source>
        <dbReference type="SAM" id="MobiDB-lite"/>
    </source>
</evidence>
<gene>
    <name evidence="3" type="ORF">BB934_07825</name>
</gene>
<dbReference type="PROSITE" id="PS51467">
    <property type="entry name" value="HARP"/>
    <property type="match status" value="1"/>
</dbReference>
<evidence type="ECO:0000259" key="2">
    <source>
        <dbReference type="PROSITE" id="PS51467"/>
    </source>
</evidence>
<dbReference type="RefSeq" id="WP_175608880.1">
    <property type="nucleotide sequence ID" value="NZ_CP016616.1"/>
</dbReference>
<feature type="domain" description="HARP" evidence="2">
    <location>
        <begin position="76"/>
        <end position="155"/>
    </location>
</feature>
<proteinExistence type="predicted"/>
<dbReference type="EMBL" id="CP016616">
    <property type="protein sequence ID" value="ANY78155.1"/>
    <property type="molecule type" value="Genomic_DNA"/>
</dbReference>
<organism evidence="3">
    <name type="scientific">Microvirga ossetica</name>
    <dbReference type="NCBI Taxonomy" id="1882682"/>
    <lineage>
        <taxon>Bacteria</taxon>
        <taxon>Pseudomonadati</taxon>
        <taxon>Pseudomonadota</taxon>
        <taxon>Alphaproteobacteria</taxon>
        <taxon>Hyphomicrobiales</taxon>
        <taxon>Methylobacteriaceae</taxon>
        <taxon>Microvirga</taxon>
    </lineage>
</organism>
<feature type="region of interest" description="Disordered" evidence="1">
    <location>
        <begin position="150"/>
        <end position="187"/>
    </location>
</feature>
<protein>
    <recommendedName>
        <fullName evidence="2">HARP domain-containing protein</fullName>
    </recommendedName>
</protein>
<dbReference type="KEGG" id="moc:BB934_07825"/>
<sequence>MEIAFAFRVDPSDDAERPGAYAAFPYDRDLVRRFRERFPRARWRGAEQRWFVRGTTAVQRLEAWMAQELETLDRHADAKGRDAYIFDPLESPYLTVADDLKVRTPYSRTVVEALRQIPWAHWDSEERIWRVPFRSYEELKARWPEIEEAAQRNEPEARKRRREERKAAVPEETSRVQAERRRRRYPVPGDDLPPLGFPLATLQWGVVVFEEIESDLIDDPAAGEVYPQIETDMSRYVWARWRMPALPEIYRTRPVRSDGDPDLRSNRGWWWPSRDELQERARKLREIERAQRSRHPARKASAEA</sequence>
<evidence type="ECO:0000313" key="3">
    <source>
        <dbReference type="EMBL" id="ANY78155.1"/>
    </source>
</evidence>
<dbReference type="AlphaFoldDB" id="A0A1B2EDW0"/>
<dbReference type="InterPro" id="IPR010003">
    <property type="entry name" value="HARP_dom"/>
</dbReference>
<feature type="compositionally biased region" description="Basic and acidic residues" evidence="1">
    <location>
        <begin position="164"/>
        <end position="179"/>
    </location>
</feature>
<reference evidence="3" key="1">
    <citation type="submission" date="2016-07" db="EMBL/GenBank/DDBJ databases">
        <title>Microvirga ossetica sp. nov. a new species of rhizobia isolated from root nodules of the legume species Vicia alpestris Steven originated from North Ossetia region in the Caucasus.</title>
        <authorList>
            <person name="Safronova V.I."/>
            <person name="Kuznetsova I.G."/>
            <person name="Sazanova A.L."/>
            <person name="Belimov A."/>
            <person name="Andronov E."/>
            <person name="Osledkin Y.S."/>
            <person name="Onishchuk O.P."/>
            <person name="Kurchak O.N."/>
            <person name="Shaposhnikov A.I."/>
            <person name="Willems A."/>
            <person name="Tikhonovich I.A."/>
        </authorList>
    </citation>
    <scope>NUCLEOTIDE SEQUENCE [LARGE SCALE GENOMIC DNA]</scope>
    <source>
        <strain evidence="3">V5/3M</strain>
    </source>
</reference>
<accession>A0A1B2EDW0</accession>